<evidence type="ECO:0000313" key="3">
    <source>
        <dbReference type="EMBL" id="CAL6106754.1"/>
    </source>
</evidence>
<reference evidence="2" key="1">
    <citation type="submission" date="2023-06" db="EMBL/GenBank/DDBJ databases">
        <authorList>
            <person name="Kurt Z."/>
        </authorList>
    </citation>
    <scope>NUCLEOTIDE SEQUENCE</scope>
</reference>
<reference evidence="3 4" key="2">
    <citation type="submission" date="2024-07" db="EMBL/GenBank/DDBJ databases">
        <authorList>
            <person name="Akdeniz Z."/>
        </authorList>
    </citation>
    <scope>NUCLEOTIDE SEQUENCE [LARGE SCALE GENOMIC DNA]</scope>
</reference>
<name>A0AA86RI99_9EUKA</name>
<keyword evidence="4" id="KW-1185">Reference proteome</keyword>
<dbReference type="EMBL" id="CATOUU010001130">
    <property type="protein sequence ID" value="CAI9974013.1"/>
    <property type="molecule type" value="Genomic_DNA"/>
</dbReference>
<organism evidence="2">
    <name type="scientific">Hexamita inflata</name>
    <dbReference type="NCBI Taxonomy" id="28002"/>
    <lineage>
        <taxon>Eukaryota</taxon>
        <taxon>Metamonada</taxon>
        <taxon>Diplomonadida</taxon>
        <taxon>Hexamitidae</taxon>
        <taxon>Hexamitinae</taxon>
        <taxon>Hexamita</taxon>
    </lineage>
</organism>
<dbReference type="EMBL" id="CAXDID020000616">
    <property type="protein sequence ID" value="CAL6106754.1"/>
    <property type="molecule type" value="Genomic_DNA"/>
</dbReference>
<evidence type="ECO:0000313" key="2">
    <source>
        <dbReference type="EMBL" id="CAI9974013.1"/>
    </source>
</evidence>
<feature type="region of interest" description="Disordered" evidence="1">
    <location>
        <begin position="1"/>
        <end position="22"/>
    </location>
</feature>
<evidence type="ECO:0000313" key="4">
    <source>
        <dbReference type="Proteomes" id="UP001642409"/>
    </source>
</evidence>
<dbReference type="AlphaFoldDB" id="A0AA86RI99"/>
<evidence type="ECO:0000256" key="1">
    <source>
        <dbReference type="SAM" id="MobiDB-lite"/>
    </source>
</evidence>
<sequence>MYVRRTSAAKATNDSGTSIQGRNAAASCKPIYTGIHLRRTICVSKESMERLPLSDPEGSLMACPQPYRSLMMPAQHFESGDFTFRNRFGRAASQEVECGEEREAQPNESIIDHTKQSWYFSNASSALTSKRQAQSFVEYQQKTMHYTSLNTNKAVSCSYRESCCRKKSATNGSKQRWIRWTLHFRVTVNN</sequence>
<feature type="compositionally biased region" description="Polar residues" evidence="1">
    <location>
        <begin position="9"/>
        <end position="21"/>
    </location>
</feature>
<dbReference type="Proteomes" id="UP001642409">
    <property type="component" value="Unassembled WGS sequence"/>
</dbReference>
<proteinExistence type="predicted"/>
<gene>
    <name evidence="2" type="ORF">HINF_LOCUS61658</name>
    <name evidence="3" type="ORF">HINF_LOCUS73917</name>
</gene>
<accession>A0AA86RI99</accession>
<protein>
    <submittedName>
        <fullName evidence="3">Hypothetical_protein</fullName>
    </submittedName>
</protein>
<comment type="caution">
    <text evidence="2">The sequence shown here is derived from an EMBL/GenBank/DDBJ whole genome shotgun (WGS) entry which is preliminary data.</text>
</comment>